<feature type="region of interest" description="Disordered" evidence="1">
    <location>
        <begin position="439"/>
        <end position="469"/>
    </location>
</feature>
<organism evidence="2 3">
    <name type="scientific">Ladona fulva</name>
    <name type="common">Scarce chaser dragonfly</name>
    <name type="synonym">Libellula fulva</name>
    <dbReference type="NCBI Taxonomy" id="123851"/>
    <lineage>
        <taxon>Eukaryota</taxon>
        <taxon>Metazoa</taxon>
        <taxon>Ecdysozoa</taxon>
        <taxon>Arthropoda</taxon>
        <taxon>Hexapoda</taxon>
        <taxon>Insecta</taxon>
        <taxon>Pterygota</taxon>
        <taxon>Palaeoptera</taxon>
        <taxon>Odonata</taxon>
        <taxon>Epiprocta</taxon>
        <taxon>Anisoptera</taxon>
        <taxon>Libelluloidea</taxon>
        <taxon>Libellulidae</taxon>
        <taxon>Ladona</taxon>
    </lineage>
</organism>
<sequence>MEPTASQSQDCEPTPPLQRHGSKNNFFLPSARGGEGDMHSSHQSYGVDSPRKGSIGGGPQLRGQYGRGSPHPRPRVVDVSSPQSRGHTPDPLSPERQRSPPGAIGPGGGGGRVGPGPSPTMTQRIKAIGVPTPLAMSSPVRRSNPGTPTQPRRPDFIGVVGDPRGGPPPYYDFQQPQSVAHHHQHLHHRSNLGNYESVSLVPSGPAPTGLPPRNMSPQRRFMSEGELVRQGGRGSGSEGSNGSEVTPFAGYSRTANNTVDNIRELAGSPQRGVYLWKDTSPGAYPPSSHHHHHLLHHQPAPHVPSQSMPRSGLEHRNRGTVVPSQDFHRSNPTSPTQGFPHQQMVQQGRTSHHTQRPPTPPNQQGRMPYGMTSQSPQIKRKTYGAAAVTPTTPTSSSPAGVMDNSHRRPSPGSRRPMSFVRALEMSDSMEMATREGVRCGGVSRSPSGTPRAEHRLAATPPQAGDVTDRGSVYDVNYEISV</sequence>
<feature type="compositionally biased region" description="Gly residues" evidence="1">
    <location>
        <begin position="104"/>
        <end position="114"/>
    </location>
</feature>
<evidence type="ECO:0000313" key="2">
    <source>
        <dbReference type="EMBL" id="KAG8234930.1"/>
    </source>
</evidence>
<protein>
    <submittedName>
        <fullName evidence="2">Uncharacterized protein</fullName>
    </submittedName>
</protein>
<dbReference type="EMBL" id="KZ308859">
    <property type="protein sequence ID" value="KAG8234930.1"/>
    <property type="molecule type" value="Genomic_DNA"/>
</dbReference>
<feature type="compositionally biased region" description="Low complexity" evidence="1">
    <location>
        <begin position="385"/>
        <end position="399"/>
    </location>
</feature>
<comment type="caution">
    <text evidence="2">The sequence shown here is derived from an EMBL/GenBank/DDBJ whole genome shotgun (WGS) entry which is preliminary data.</text>
</comment>
<feature type="compositionally biased region" description="Polar residues" evidence="1">
    <location>
        <begin position="140"/>
        <end position="150"/>
    </location>
</feature>
<proteinExistence type="predicted"/>
<feature type="compositionally biased region" description="Polar residues" evidence="1">
    <location>
        <begin position="330"/>
        <end position="349"/>
    </location>
</feature>
<feature type="region of interest" description="Disordered" evidence="1">
    <location>
        <begin position="1"/>
        <end position="169"/>
    </location>
</feature>
<dbReference type="OrthoDB" id="4096362at2759"/>
<name>A0A8K0KJQ5_LADFU</name>
<dbReference type="AlphaFoldDB" id="A0A8K0KJQ5"/>
<dbReference type="Proteomes" id="UP000792457">
    <property type="component" value="Unassembled WGS sequence"/>
</dbReference>
<feature type="region of interest" description="Disordered" evidence="1">
    <location>
        <begin position="277"/>
        <end position="416"/>
    </location>
</feature>
<feature type="region of interest" description="Disordered" evidence="1">
    <location>
        <begin position="227"/>
        <end position="252"/>
    </location>
</feature>
<keyword evidence="3" id="KW-1185">Reference proteome</keyword>
<reference evidence="2" key="1">
    <citation type="submission" date="2013-04" db="EMBL/GenBank/DDBJ databases">
        <authorList>
            <person name="Qu J."/>
            <person name="Murali S.C."/>
            <person name="Bandaranaike D."/>
            <person name="Bellair M."/>
            <person name="Blankenburg K."/>
            <person name="Chao H."/>
            <person name="Dinh H."/>
            <person name="Doddapaneni H."/>
            <person name="Downs B."/>
            <person name="Dugan-Rocha S."/>
            <person name="Elkadiri S."/>
            <person name="Gnanaolivu R.D."/>
            <person name="Hernandez B."/>
            <person name="Javaid M."/>
            <person name="Jayaseelan J.C."/>
            <person name="Lee S."/>
            <person name="Li M."/>
            <person name="Ming W."/>
            <person name="Munidasa M."/>
            <person name="Muniz J."/>
            <person name="Nguyen L."/>
            <person name="Ongeri F."/>
            <person name="Osuji N."/>
            <person name="Pu L.-L."/>
            <person name="Puazo M."/>
            <person name="Qu C."/>
            <person name="Quiroz J."/>
            <person name="Raj R."/>
            <person name="Weissenberger G."/>
            <person name="Xin Y."/>
            <person name="Zou X."/>
            <person name="Han Y."/>
            <person name="Richards S."/>
            <person name="Worley K."/>
            <person name="Muzny D."/>
            <person name="Gibbs R."/>
        </authorList>
    </citation>
    <scope>NUCLEOTIDE SEQUENCE</scope>
    <source>
        <strain evidence="2">Sampled in the wild</strain>
    </source>
</reference>
<feature type="compositionally biased region" description="Polar residues" evidence="1">
    <location>
        <begin position="1"/>
        <end position="11"/>
    </location>
</feature>
<reference evidence="2" key="2">
    <citation type="submission" date="2017-10" db="EMBL/GenBank/DDBJ databases">
        <title>Ladona fulva Genome sequencing and assembly.</title>
        <authorList>
            <person name="Murali S."/>
            <person name="Richards S."/>
            <person name="Bandaranaike D."/>
            <person name="Bellair M."/>
            <person name="Blankenburg K."/>
            <person name="Chao H."/>
            <person name="Dinh H."/>
            <person name="Doddapaneni H."/>
            <person name="Dugan-Rocha S."/>
            <person name="Elkadiri S."/>
            <person name="Gnanaolivu R."/>
            <person name="Hernandez B."/>
            <person name="Skinner E."/>
            <person name="Javaid M."/>
            <person name="Lee S."/>
            <person name="Li M."/>
            <person name="Ming W."/>
            <person name="Munidasa M."/>
            <person name="Muniz J."/>
            <person name="Nguyen L."/>
            <person name="Hughes D."/>
            <person name="Osuji N."/>
            <person name="Pu L.-L."/>
            <person name="Puazo M."/>
            <person name="Qu C."/>
            <person name="Quiroz J."/>
            <person name="Raj R."/>
            <person name="Weissenberger G."/>
            <person name="Xin Y."/>
            <person name="Zou X."/>
            <person name="Han Y."/>
            <person name="Worley K."/>
            <person name="Muzny D."/>
            <person name="Gibbs R."/>
        </authorList>
    </citation>
    <scope>NUCLEOTIDE SEQUENCE</scope>
    <source>
        <strain evidence="2">Sampled in the wild</strain>
    </source>
</reference>
<gene>
    <name evidence="2" type="ORF">J437_LFUL013478</name>
</gene>
<evidence type="ECO:0000313" key="3">
    <source>
        <dbReference type="Proteomes" id="UP000792457"/>
    </source>
</evidence>
<accession>A0A8K0KJQ5</accession>
<evidence type="ECO:0000256" key="1">
    <source>
        <dbReference type="SAM" id="MobiDB-lite"/>
    </source>
</evidence>